<feature type="transmembrane region" description="Helical" evidence="5">
    <location>
        <begin position="13"/>
        <end position="34"/>
    </location>
</feature>
<dbReference type="Gene3D" id="1.10.287.130">
    <property type="match status" value="1"/>
</dbReference>
<dbReference type="EMBL" id="RBXB01000002">
    <property type="protein sequence ID" value="RKS97949.1"/>
    <property type="molecule type" value="Genomic_DNA"/>
</dbReference>
<name>A0A495SEA0_9FLAO</name>
<keyword evidence="3" id="KW-0808">Transferase</keyword>
<comment type="caution">
    <text evidence="7">The sequence shown here is derived from an EMBL/GenBank/DDBJ whole genome shotgun (WGS) entry which is preliminary data.</text>
</comment>
<dbReference type="GO" id="GO:0009927">
    <property type="term" value="F:histidine phosphotransfer kinase activity"/>
    <property type="evidence" value="ECO:0007669"/>
    <property type="project" value="TreeGrafter"/>
</dbReference>
<dbReference type="OrthoDB" id="9815750at2"/>
<comment type="catalytic activity">
    <reaction evidence="1">
        <text>ATP + protein L-histidine = ADP + protein N-phospho-L-histidine.</text>
        <dbReference type="EC" id="2.7.13.3"/>
    </reaction>
</comment>
<dbReference type="PROSITE" id="PS50109">
    <property type="entry name" value="HIS_KIN"/>
    <property type="match status" value="1"/>
</dbReference>
<dbReference type="SUPFAM" id="SSF47384">
    <property type="entry name" value="Homodimeric domain of signal transducing histidine kinase"/>
    <property type="match status" value="1"/>
</dbReference>
<dbReference type="Proteomes" id="UP000272428">
    <property type="component" value="Unassembled WGS sequence"/>
</dbReference>
<dbReference type="InterPro" id="IPR036890">
    <property type="entry name" value="HATPase_C_sf"/>
</dbReference>
<dbReference type="InterPro" id="IPR005467">
    <property type="entry name" value="His_kinase_dom"/>
</dbReference>
<evidence type="ECO:0000256" key="4">
    <source>
        <dbReference type="ARBA" id="ARBA00022777"/>
    </source>
</evidence>
<feature type="transmembrane region" description="Helical" evidence="5">
    <location>
        <begin position="302"/>
        <end position="322"/>
    </location>
</feature>
<keyword evidence="5" id="KW-1133">Transmembrane helix</keyword>
<dbReference type="SMART" id="SM00387">
    <property type="entry name" value="HATPase_c"/>
    <property type="match status" value="1"/>
</dbReference>
<evidence type="ECO:0000259" key="6">
    <source>
        <dbReference type="PROSITE" id="PS50109"/>
    </source>
</evidence>
<proteinExistence type="predicted"/>
<evidence type="ECO:0000313" key="7">
    <source>
        <dbReference type="EMBL" id="RKS97949.1"/>
    </source>
</evidence>
<keyword evidence="8" id="KW-1185">Reference proteome</keyword>
<dbReference type="Pfam" id="PF02518">
    <property type="entry name" value="HATPase_c"/>
    <property type="match status" value="1"/>
</dbReference>
<dbReference type="PANTHER" id="PTHR43047">
    <property type="entry name" value="TWO-COMPONENT HISTIDINE PROTEIN KINASE"/>
    <property type="match status" value="1"/>
</dbReference>
<evidence type="ECO:0000256" key="1">
    <source>
        <dbReference type="ARBA" id="ARBA00000085"/>
    </source>
</evidence>
<dbReference type="InterPro" id="IPR003594">
    <property type="entry name" value="HATPase_dom"/>
</dbReference>
<dbReference type="InterPro" id="IPR036097">
    <property type="entry name" value="HisK_dim/P_sf"/>
</dbReference>
<protein>
    <recommendedName>
        <fullName evidence="2">histidine kinase</fullName>
        <ecNumber evidence="2">2.7.13.3</ecNumber>
    </recommendedName>
</protein>
<gene>
    <name evidence="7" type="ORF">BCF58_2084</name>
</gene>
<accession>A0A495SEA0</accession>
<keyword evidence="4 7" id="KW-0418">Kinase</keyword>
<evidence type="ECO:0000256" key="3">
    <source>
        <dbReference type="ARBA" id="ARBA00022679"/>
    </source>
</evidence>
<dbReference type="GO" id="GO:0000155">
    <property type="term" value="F:phosphorelay sensor kinase activity"/>
    <property type="evidence" value="ECO:0007669"/>
    <property type="project" value="InterPro"/>
</dbReference>
<dbReference type="PRINTS" id="PR00344">
    <property type="entry name" value="BCTRLSENSOR"/>
</dbReference>
<dbReference type="AlphaFoldDB" id="A0A495SEA0"/>
<keyword evidence="5" id="KW-0472">Membrane</keyword>
<evidence type="ECO:0000256" key="2">
    <source>
        <dbReference type="ARBA" id="ARBA00012438"/>
    </source>
</evidence>
<feature type="domain" description="Histidine kinase" evidence="6">
    <location>
        <begin position="353"/>
        <end position="574"/>
    </location>
</feature>
<dbReference type="Gene3D" id="3.30.565.10">
    <property type="entry name" value="Histidine kinase-like ATPase, C-terminal domain"/>
    <property type="match status" value="1"/>
</dbReference>
<sequence length="581" mass="67186">MKYKFLNFKLRKIVHYSLIICILLIQVIIAIFFYNEFVNEKKLKFIENQLKESKLLETLADNSKKDFSDAQNSLQKYMISRDEKDLELYFRFLKKLDNNFDKINEYENKIPGLKNNLARQKRDTLKTIKLKTLIDSSYQYSQNPPAQFQDPDYELIKYKSNNNFDDLNIQTQTYSDTVKKKGLMGRLKDAISGKVDVQKESTVVTLTNNRNAVLSNIKSKMDSLEKSMNKYYITEVRKIQLSTAKSHRDNMEGSMRFYSNFSNLLIYSNGLINVYDNAIRHFKSDLEKEYEKQSSINNKIRTYLVLGLMVLMFIVSILIMYFTRVAFIYEQKLNAANKQIKNNLNFKNRILGMLSHEVRSPLKIINIFIDKIIRTTKDETIKEYLSSIKFTNSTLLIQSNQILEYTKNQETEKKLIKKVFNLKDEINSIVTAITPYIETRNNKFVVTDNIPADTVVYSDNIKINQIFMNILGNANKYTENGQIDLTMATKLIDHDRISLIATIGDTGVGISESDLAKIFEPYYQGAVSDEIDNLGAGLGLNLCKEIIELFDGEISVSSKLHEGTKVTFRINLNINDNGITN</sequence>
<dbReference type="InterPro" id="IPR004358">
    <property type="entry name" value="Sig_transdc_His_kin-like_C"/>
</dbReference>
<reference evidence="7 8" key="1">
    <citation type="submission" date="2018-10" db="EMBL/GenBank/DDBJ databases">
        <title>Genomic Encyclopedia of Archaeal and Bacterial Type Strains, Phase II (KMG-II): from individual species to whole genera.</title>
        <authorList>
            <person name="Goeker M."/>
        </authorList>
    </citation>
    <scope>NUCLEOTIDE SEQUENCE [LARGE SCALE GENOMIC DNA]</scope>
    <source>
        <strain evidence="7 8">DSM 14219</strain>
    </source>
</reference>
<evidence type="ECO:0000313" key="8">
    <source>
        <dbReference type="Proteomes" id="UP000272428"/>
    </source>
</evidence>
<dbReference type="PANTHER" id="PTHR43047:SF66">
    <property type="entry name" value="HISKA"/>
    <property type="match status" value="1"/>
</dbReference>
<dbReference type="SUPFAM" id="SSF55874">
    <property type="entry name" value="ATPase domain of HSP90 chaperone/DNA topoisomerase II/histidine kinase"/>
    <property type="match status" value="1"/>
</dbReference>
<dbReference type="EC" id="2.7.13.3" evidence="2"/>
<evidence type="ECO:0000256" key="5">
    <source>
        <dbReference type="SAM" id="Phobius"/>
    </source>
</evidence>
<organism evidence="7 8">
    <name type="scientific">Chryseobacterium defluvii</name>
    <dbReference type="NCBI Taxonomy" id="160396"/>
    <lineage>
        <taxon>Bacteria</taxon>
        <taxon>Pseudomonadati</taxon>
        <taxon>Bacteroidota</taxon>
        <taxon>Flavobacteriia</taxon>
        <taxon>Flavobacteriales</taxon>
        <taxon>Weeksellaceae</taxon>
        <taxon>Chryseobacterium group</taxon>
        <taxon>Chryseobacterium</taxon>
    </lineage>
</organism>
<dbReference type="GO" id="GO:0005886">
    <property type="term" value="C:plasma membrane"/>
    <property type="evidence" value="ECO:0007669"/>
    <property type="project" value="TreeGrafter"/>
</dbReference>
<keyword evidence="5" id="KW-0812">Transmembrane</keyword>